<dbReference type="RefSeq" id="WP_102184313.1">
    <property type="nucleotide sequence ID" value="NZ_PNGC01000002.1"/>
</dbReference>
<sequence length="142" mass="16619">MTNPLDALNQLRRRVTPDIDLDQIRNPKPNHPDPLDTIPEQEDTTLEEDCKNEFKAIKQAFQKQDQNQKNQFANLYDGHWYYTDVYPTQAHCEYALALQNRILAVNHEKMGEGFYRNGKYLIKAYQALAKELDINIDDIPKP</sequence>
<feature type="region of interest" description="Disordered" evidence="1">
    <location>
        <begin position="1"/>
        <end position="39"/>
    </location>
</feature>
<feature type="compositionally biased region" description="Basic and acidic residues" evidence="1">
    <location>
        <begin position="22"/>
        <end position="34"/>
    </location>
</feature>
<dbReference type="Proteomes" id="UP000243201">
    <property type="component" value="Unassembled WGS sequence"/>
</dbReference>
<organism evidence="2 3">
    <name type="scientific">Varibaculum cambriense</name>
    <dbReference type="NCBI Taxonomy" id="184870"/>
    <lineage>
        <taxon>Bacteria</taxon>
        <taxon>Bacillati</taxon>
        <taxon>Actinomycetota</taxon>
        <taxon>Actinomycetes</taxon>
        <taxon>Actinomycetales</taxon>
        <taxon>Actinomycetaceae</taxon>
        <taxon>Varibaculum</taxon>
    </lineage>
</organism>
<accession>A0ABX4UT43</accession>
<reference evidence="2 3" key="1">
    <citation type="submission" date="2017-09" db="EMBL/GenBank/DDBJ databases">
        <title>Bacterial strain isolated from the female urinary microbiota.</title>
        <authorList>
            <person name="Thomas-White K."/>
            <person name="Kumar N."/>
            <person name="Forster S."/>
            <person name="Putonti C."/>
            <person name="Lawley T."/>
            <person name="Wolfe A.J."/>
        </authorList>
    </citation>
    <scope>NUCLEOTIDE SEQUENCE [LARGE SCALE GENOMIC DNA]</scope>
    <source>
        <strain evidence="2 3">UMB0744</strain>
    </source>
</reference>
<name>A0ABX4UT43_9ACTO</name>
<keyword evidence="3" id="KW-1185">Reference proteome</keyword>
<evidence type="ECO:0000313" key="2">
    <source>
        <dbReference type="EMBL" id="PMB89267.1"/>
    </source>
</evidence>
<proteinExistence type="predicted"/>
<protein>
    <submittedName>
        <fullName evidence="2">Uncharacterized protein</fullName>
    </submittedName>
</protein>
<evidence type="ECO:0000313" key="3">
    <source>
        <dbReference type="Proteomes" id="UP000243201"/>
    </source>
</evidence>
<comment type="caution">
    <text evidence="2">The sequence shown here is derived from an EMBL/GenBank/DDBJ whole genome shotgun (WGS) entry which is preliminary data.</text>
</comment>
<gene>
    <name evidence="2" type="ORF">CJ240_05735</name>
</gene>
<evidence type="ECO:0000256" key="1">
    <source>
        <dbReference type="SAM" id="MobiDB-lite"/>
    </source>
</evidence>
<dbReference type="EMBL" id="PNGC01000002">
    <property type="protein sequence ID" value="PMB89267.1"/>
    <property type="molecule type" value="Genomic_DNA"/>
</dbReference>